<reference evidence="1" key="2">
    <citation type="submission" date="2015-06" db="UniProtKB">
        <authorList>
            <consortium name="EnsemblMetazoa"/>
        </authorList>
    </citation>
    <scope>IDENTIFICATION</scope>
</reference>
<reference evidence="2" key="1">
    <citation type="submission" date="2013-02" db="EMBL/GenBank/DDBJ databases">
        <authorList>
            <person name="Hughes D."/>
        </authorList>
    </citation>
    <scope>NUCLEOTIDE SEQUENCE</scope>
    <source>
        <strain>Durham</strain>
        <strain evidence="2">NC isolate 2 -- Noor lab</strain>
    </source>
</reference>
<protein>
    <submittedName>
        <fullName evidence="1">Uncharacterized protein</fullName>
    </submittedName>
</protein>
<dbReference type="STRING" id="36166.T1GJ25"/>
<organism evidence="1 2">
    <name type="scientific">Megaselia scalaris</name>
    <name type="common">Humpbacked fly</name>
    <name type="synonym">Phora scalaris</name>
    <dbReference type="NCBI Taxonomy" id="36166"/>
    <lineage>
        <taxon>Eukaryota</taxon>
        <taxon>Metazoa</taxon>
        <taxon>Ecdysozoa</taxon>
        <taxon>Arthropoda</taxon>
        <taxon>Hexapoda</taxon>
        <taxon>Insecta</taxon>
        <taxon>Pterygota</taxon>
        <taxon>Neoptera</taxon>
        <taxon>Endopterygota</taxon>
        <taxon>Diptera</taxon>
        <taxon>Brachycera</taxon>
        <taxon>Muscomorpha</taxon>
        <taxon>Platypezoidea</taxon>
        <taxon>Phoridae</taxon>
        <taxon>Megaseliini</taxon>
        <taxon>Megaselia</taxon>
    </lineage>
</organism>
<dbReference type="Proteomes" id="UP000015102">
    <property type="component" value="Unassembled WGS sequence"/>
</dbReference>
<name>T1GJ25_MEGSC</name>
<keyword evidence="2" id="KW-1185">Reference proteome</keyword>
<accession>T1GJ25</accession>
<dbReference type="EnsemblMetazoa" id="MESCA003464-RA">
    <property type="protein sequence ID" value="MESCA003464-PA"/>
    <property type="gene ID" value="MESCA003464"/>
</dbReference>
<dbReference type="AlphaFoldDB" id="T1GJ25"/>
<dbReference type="EMBL" id="CAQQ02032481">
    <property type="status" value="NOT_ANNOTATED_CDS"/>
    <property type="molecule type" value="Genomic_DNA"/>
</dbReference>
<dbReference type="HOGENOM" id="CLU_2673947_0_0_1"/>
<evidence type="ECO:0000313" key="2">
    <source>
        <dbReference type="Proteomes" id="UP000015102"/>
    </source>
</evidence>
<proteinExistence type="predicted"/>
<evidence type="ECO:0000313" key="1">
    <source>
        <dbReference type="EnsemblMetazoa" id="MESCA003464-PA"/>
    </source>
</evidence>
<sequence>MAENSRTSKLSSKDDECIFSWKLFTGWDFMIAVQDEEHLPSRNDISLPQRVAVSFFKSFLFIAEEIPYIPASIKV</sequence>